<dbReference type="GO" id="GO:0016740">
    <property type="term" value="F:transferase activity"/>
    <property type="evidence" value="ECO:0007669"/>
    <property type="project" value="UniProtKB-KW"/>
</dbReference>
<protein>
    <submittedName>
        <fullName evidence="5">Biotin-dependent carboxyltransferase family protein</fullName>
    </submittedName>
</protein>
<dbReference type="InterPro" id="IPR029000">
    <property type="entry name" value="Cyclophilin-like_dom_sf"/>
</dbReference>
<dbReference type="OrthoDB" id="9768696at2"/>
<reference evidence="5 6" key="1">
    <citation type="submission" date="2019-09" db="EMBL/GenBank/DDBJ databases">
        <title>Hybrid Assembly of the complete Genome of the Deep-Sea Bacterium Moritella marina from long Nanopore and Illumina reads.</title>
        <authorList>
            <person name="Magin S."/>
            <person name="Georgoulis A."/>
            <person name="Papadimitriou K."/>
            <person name="Iliakis G."/>
            <person name="Vorgias C.E."/>
        </authorList>
    </citation>
    <scope>NUCLEOTIDE SEQUENCE [LARGE SCALE GENOMIC DNA]</scope>
    <source>
        <strain evidence="5 6">MP-1</strain>
    </source>
</reference>
<dbReference type="RefSeq" id="WP_019442703.1">
    <property type="nucleotide sequence ID" value="NZ_ALOE01000034.1"/>
</dbReference>
<dbReference type="InterPro" id="IPR052708">
    <property type="entry name" value="PxpC"/>
</dbReference>
<keyword evidence="6" id="KW-1185">Reference proteome</keyword>
<evidence type="ECO:0000256" key="2">
    <source>
        <dbReference type="ARBA" id="ARBA00022801"/>
    </source>
</evidence>
<keyword evidence="3" id="KW-0067">ATP-binding</keyword>
<dbReference type="GO" id="GO:0016787">
    <property type="term" value="F:hydrolase activity"/>
    <property type="evidence" value="ECO:0007669"/>
    <property type="project" value="UniProtKB-KW"/>
</dbReference>
<dbReference type="Pfam" id="PF02626">
    <property type="entry name" value="CT_A_B"/>
    <property type="match status" value="1"/>
</dbReference>
<dbReference type="SMART" id="SM00797">
    <property type="entry name" value="AHS2"/>
    <property type="match status" value="1"/>
</dbReference>
<name>A0A5J6WK17_MORMI</name>
<evidence type="ECO:0000259" key="4">
    <source>
        <dbReference type="SMART" id="SM00797"/>
    </source>
</evidence>
<keyword evidence="1" id="KW-0547">Nucleotide-binding</keyword>
<dbReference type="SUPFAM" id="SSF50891">
    <property type="entry name" value="Cyclophilin-like"/>
    <property type="match status" value="1"/>
</dbReference>
<evidence type="ECO:0000313" key="5">
    <source>
        <dbReference type="EMBL" id="QFI38387.1"/>
    </source>
</evidence>
<organism evidence="5 6">
    <name type="scientific">Moritella marina ATCC 15381</name>
    <dbReference type="NCBI Taxonomy" id="1202962"/>
    <lineage>
        <taxon>Bacteria</taxon>
        <taxon>Pseudomonadati</taxon>
        <taxon>Pseudomonadota</taxon>
        <taxon>Gammaproteobacteria</taxon>
        <taxon>Alteromonadales</taxon>
        <taxon>Moritellaceae</taxon>
        <taxon>Moritella</taxon>
    </lineage>
</organism>
<gene>
    <name evidence="5" type="ORF">FR932_11255</name>
</gene>
<sequence length="317" mass="35040">MKHVSAFEVSKPGIHSLIQDLGRFGYQHLGITPGGPADLHAYLWANKILGNHSNMASIEIHYGLMTLIALVDTRISICGAEFGVTINDKPAFNWQTHQVKSGDVIQYRSAKTGKCGYLAILGGLQTKKDYQSRSTVIRDELSPATSKSLYHGQILPASNSSIKYLKTTTEHAAEVIVPRHYIPNYSTVLSLGLLPCYQWSLLTSKQQYQLLSNKYQISTQANRMGYQLVGDMITDLPTALTSEGIALGSVQLPANGQPIILLQDRQTIGGYPKAGVISAIDCSQLSQRQQGAEITFRLDNPLVSRYKMQAFKRFFDF</sequence>
<dbReference type="KEGG" id="mmaa:FR932_11255"/>
<evidence type="ECO:0000256" key="1">
    <source>
        <dbReference type="ARBA" id="ARBA00022741"/>
    </source>
</evidence>
<dbReference type="PANTHER" id="PTHR43309:SF4">
    <property type="entry name" value="CARBOXYLTRANSFERASE DOMAIN-CONTAINING PROTEIN"/>
    <property type="match status" value="1"/>
</dbReference>
<keyword evidence="5" id="KW-0808">Transferase</keyword>
<dbReference type="GO" id="GO:0005524">
    <property type="term" value="F:ATP binding"/>
    <property type="evidence" value="ECO:0007669"/>
    <property type="project" value="UniProtKB-KW"/>
</dbReference>
<dbReference type="Gene3D" id="2.40.100.10">
    <property type="entry name" value="Cyclophilin-like"/>
    <property type="match status" value="1"/>
</dbReference>
<accession>A0A5J6WK17</accession>
<evidence type="ECO:0000256" key="3">
    <source>
        <dbReference type="ARBA" id="ARBA00022840"/>
    </source>
</evidence>
<dbReference type="PANTHER" id="PTHR43309">
    <property type="entry name" value="5-OXOPROLINASE SUBUNIT C"/>
    <property type="match status" value="1"/>
</dbReference>
<proteinExistence type="predicted"/>
<dbReference type="AlphaFoldDB" id="A0A5J6WK17"/>
<keyword evidence="2" id="KW-0378">Hydrolase</keyword>
<dbReference type="Proteomes" id="UP000327424">
    <property type="component" value="Chromosome"/>
</dbReference>
<dbReference type="EMBL" id="CP044399">
    <property type="protein sequence ID" value="QFI38387.1"/>
    <property type="molecule type" value="Genomic_DNA"/>
</dbReference>
<feature type="domain" description="Carboxyltransferase" evidence="4">
    <location>
        <begin position="28"/>
        <end position="314"/>
    </location>
</feature>
<dbReference type="InterPro" id="IPR003778">
    <property type="entry name" value="CT_A_B"/>
</dbReference>
<evidence type="ECO:0000313" key="6">
    <source>
        <dbReference type="Proteomes" id="UP000327424"/>
    </source>
</evidence>